<sequence>MARTSLLVISDTHGETLKPKDSEYAFRKSPPPVDVVLHCGDLTMSGLENQHRRTIELMKSLKADLKLVIAGNHDASLDPDYWAHARGLNTSNTTPETVRQMWEDAKFSGIYYLPEGHHTFTIPRTGARLSIYASPYTPEFCGMAFAYERSHDRFSLQEDCREGVRSISEHPIPDFPSVDVVMTHGPPWMARDWVVSGERVGCRNLLNAVARVRPKLCCFGHIHEGWGVEKVTWPEEKDPSEERVADAVKSTEQFYFEEEEAISKRCVEVDVSGAGPGGDTSGDESKSKSDTLKFGKQTLMVNAAIMTVSYRPKNAPILVHLDLPLPEPESMDWTP</sequence>
<dbReference type="GeneID" id="54417336"/>
<protein>
    <recommendedName>
        <fullName evidence="2">Calcineurin-like phosphoesterase domain-containing protein</fullName>
    </recommendedName>
</protein>
<keyword evidence="4" id="KW-1185">Reference proteome</keyword>
<dbReference type="Proteomes" id="UP000504638">
    <property type="component" value="Unplaced"/>
</dbReference>
<dbReference type="GO" id="GO:0016787">
    <property type="term" value="F:hydrolase activity"/>
    <property type="evidence" value="ECO:0007669"/>
    <property type="project" value="InterPro"/>
</dbReference>
<dbReference type="PANTHER" id="PTHR12905">
    <property type="entry name" value="METALLOPHOSPHOESTERASE"/>
    <property type="match status" value="1"/>
</dbReference>
<dbReference type="InterPro" id="IPR051693">
    <property type="entry name" value="UPF0046_metallophosphoest"/>
</dbReference>
<dbReference type="Pfam" id="PF00149">
    <property type="entry name" value="Metallophos"/>
    <property type="match status" value="1"/>
</dbReference>
<evidence type="ECO:0000313" key="5">
    <source>
        <dbReference type="RefSeq" id="XP_033530507.1"/>
    </source>
</evidence>
<reference evidence="5" key="3">
    <citation type="submission" date="2025-04" db="UniProtKB">
        <authorList>
            <consortium name="RefSeq"/>
        </authorList>
    </citation>
    <scope>IDENTIFICATION</scope>
    <source>
        <strain evidence="5">CBS 781.70</strain>
    </source>
</reference>
<dbReference type="RefSeq" id="XP_033530507.1">
    <property type="nucleotide sequence ID" value="XM_033676766.1"/>
</dbReference>
<dbReference type="Gene3D" id="3.60.21.10">
    <property type="match status" value="1"/>
</dbReference>
<gene>
    <name evidence="3 5" type="ORF">P152DRAFT_404513</name>
</gene>
<evidence type="ECO:0000259" key="2">
    <source>
        <dbReference type="Pfam" id="PF00149"/>
    </source>
</evidence>
<name>A0A6G1FT18_9PEZI</name>
<reference evidence="3 5" key="1">
    <citation type="submission" date="2020-01" db="EMBL/GenBank/DDBJ databases">
        <authorList>
            <consortium name="DOE Joint Genome Institute"/>
            <person name="Haridas S."/>
            <person name="Albert R."/>
            <person name="Binder M."/>
            <person name="Bloem J."/>
            <person name="Labutti K."/>
            <person name="Salamov A."/>
            <person name="Andreopoulos B."/>
            <person name="Baker S.E."/>
            <person name="Barry K."/>
            <person name="Bills G."/>
            <person name="Bluhm B.H."/>
            <person name="Cannon C."/>
            <person name="Castanera R."/>
            <person name="Culley D.E."/>
            <person name="Daum C."/>
            <person name="Ezra D."/>
            <person name="Gonzalez J.B."/>
            <person name="Henrissat B."/>
            <person name="Kuo A."/>
            <person name="Liang C."/>
            <person name="Lipzen A."/>
            <person name="Lutzoni F."/>
            <person name="Magnuson J."/>
            <person name="Mondo S."/>
            <person name="Nolan M."/>
            <person name="Ohm R."/>
            <person name="Pangilinan J."/>
            <person name="Park H.-J."/>
            <person name="Ramirez L."/>
            <person name="Alfaro M."/>
            <person name="Sun H."/>
            <person name="Tritt A."/>
            <person name="Yoshinaga Y."/>
            <person name="Zwiers L.-H."/>
            <person name="Turgeon B.G."/>
            <person name="Goodwin S.B."/>
            <person name="Spatafora J.W."/>
            <person name="Crous P.W."/>
            <person name="Grigoriev I.V."/>
        </authorList>
    </citation>
    <scope>NUCLEOTIDE SEQUENCE</scope>
    <source>
        <strain evidence="3 5">CBS 781.70</strain>
    </source>
</reference>
<accession>A0A6G1FT18</accession>
<dbReference type="AlphaFoldDB" id="A0A6G1FT18"/>
<dbReference type="OrthoDB" id="630188at2759"/>
<dbReference type="SUPFAM" id="SSF56300">
    <property type="entry name" value="Metallo-dependent phosphatases"/>
    <property type="match status" value="1"/>
</dbReference>
<evidence type="ECO:0000256" key="1">
    <source>
        <dbReference type="SAM" id="MobiDB-lite"/>
    </source>
</evidence>
<dbReference type="CDD" id="cd07379">
    <property type="entry name" value="MPP_239FB"/>
    <property type="match status" value="1"/>
</dbReference>
<dbReference type="PANTHER" id="PTHR12905:SF0">
    <property type="entry name" value="CALCINEURIN-LIKE PHOSPHOESTERASE DOMAIN-CONTAINING PROTEIN"/>
    <property type="match status" value="1"/>
</dbReference>
<feature type="region of interest" description="Disordered" evidence="1">
    <location>
        <begin position="268"/>
        <end position="291"/>
    </location>
</feature>
<feature type="domain" description="Calcineurin-like phosphoesterase" evidence="2">
    <location>
        <begin position="6"/>
        <end position="224"/>
    </location>
</feature>
<evidence type="ECO:0000313" key="4">
    <source>
        <dbReference type="Proteomes" id="UP000504638"/>
    </source>
</evidence>
<dbReference type="InterPro" id="IPR004843">
    <property type="entry name" value="Calcineurin-like_PHP"/>
</dbReference>
<dbReference type="InterPro" id="IPR029052">
    <property type="entry name" value="Metallo-depent_PP-like"/>
</dbReference>
<dbReference type="EMBL" id="ML975178">
    <property type="protein sequence ID" value="KAF1808876.1"/>
    <property type="molecule type" value="Genomic_DNA"/>
</dbReference>
<organism evidence="3">
    <name type="scientific">Eremomyces bilateralis CBS 781.70</name>
    <dbReference type="NCBI Taxonomy" id="1392243"/>
    <lineage>
        <taxon>Eukaryota</taxon>
        <taxon>Fungi</taxon>
        <taxon>Dikarya</taxon>
        <taxon>Ascomycota</taxon>
        <taxon>Pezizomycotina</taxon>
        <taxon>Dothideomycetes</taxon>
        <taxon>Dothideomycetes incertae sedis</taxon>
        <taxon>Eremomycetales</taxon>
        <taxon>Eremomycetaceae</taxon>
        <taxon>Eremomyces</taxon>
    </lineage>
</organism>
<reference evidence="5" key="2">
    <citation type="submission" date="2020-04" db="EMBL/GenBank/DDBJ databases">
        <authorList>
            <consortium name="NCBI Genome Project"/>
        </authorList>
    </citation>
    <scope>NUCLEOTIDE SEQUENCE</scope>
    <source>
        <strain evidence="5">CBS 781.70</strain>
    </source>
</reference>
<evidence type="ECO:0000313" key="3">
    <source>
        <dbReference type="EMBL" id="KAF1808876.1"/>
    </source>
</evidence>
<proteinExistence type="predicted"/>